<evidence type="ECO:0000256" key="1">
    <source>
        <dbReference type="SAM" id="MobiDB-lite"/>
    </source>
</evidence>
<dbReference type="Proteomes" id="UP001501358">
    <property type="component" value="Unassembled WGS sequence"/>
</dbReference>
<keyword evidence="2" id="KW-1133">Transmembrane helix</keyword>
<evidence type="ECO:0000313" key="4">
    <source>
        <dbReference type="Proteomes" id="UP001501358"/>
    </source>
</evidence>
<feature type="transmembrane region" description="Helical" evidence="2">
    <location>
        <begin position="164"/>
        <end position="181"/>
    </location>
</feature>
<keyword evidence="4" id="KW-1185">Reference proteome</keyword>
<dbReference type="RefSeq" id="WP_344383321.1">
    <property type="nucleotide sequence ID" value="NZ_BAAATA010000012.1"/>
</dbReference>
<evidence type="ECO:0000256" key="2">
    <source>
        <dbReference type="SAM" id="Phobius"/>
    </source>
</evidence>
<proteinExistence type="predicted"/>
<feature type="transmembrane region" description="Helical" evidence="2">
    <location>
        <begin position="75"/>
        <end position="92"/>
    </location>
</feature>
<gene>
    <name evidence="3" type="ORF">GCM10010406_25520</name>
</gene>
<name>A0ABN3LPY6_9ACTN</name>
<feature type="transmembrane region" description="Helical" evidence="2">
    <location>
        <begin position="201"/>
        <end position="220"/>
    </location>
</feature>
<feature type="transmembrane region" description="Helical" evidence="2">
    <location>
        <begin position="137"/>
        <end position="157"/>
    </location>
</feature>
<protein>
    <recommendedName>
        <fullName evidence="5">Integral membrane protein</fullName>
    </recommendedName>
</protein>
<feature type="transmembrane region" description="Helical" evidence="2">
    <location>
        <begin position="113"/>
        <end position="131"/>
    </location>
</feature>
<reference evidence="3 4" key="1">
    <citation type="journal article" date="2019" name="Int. J. Syst. Evol. Microbiol.">
        <title>The Global Catalogue of Microorganisms (GCM) 10K type strain sequencing project: providing services to taxonomists for standard genome sequencing and annotation.</title>
        <authorList>
            <consortium name="The Broad Institute Genomics Platform"/>
            <consortium name="The Broad Institute Genome Sequencing Center for Infectious Disease"/>
            <person name="Wu L."/>
            <person name="Ma J."/>
        </authorList>
    </citation>
    <scope>NUCLEOTIDE SEQUENCE [LARGE SCALE GENOMIC DNA]</scope>
    <source>
        <strain evidence="3 4">JCM 6307</strain>
    </source>
</reference>
<evidence type="ECO:0000313" key="3">
    <source>
        <dbReference type="EMBL" id="GAA2488282.1"/>
    </source>
</evidence>
<dbReference type="EMBL" id="BAAATA010000012">
    <property type="protein sequence ID" value="GAA2488282.1"/>
    <property type="molecule type" value="Genomic_DNA"/>
</dbReference>
<sequence length="231" mass="24319">MTDTADTAGTAADRTASPAGQSRPGKRFRPSCGVQRPAAVLLGVLLVGVAVARLGHRPGILPTSAVGEAPATPSWRMLAMFAGVLPLLSLHSPMADLEASATNRFHRGRALRLAGLWTASTVLFLGVSAVAVEGRVLEVMAVALPGWAGLGLVSGRLLGRRQAWALPALALCAISYWGVRAPDGTYPWWDFTLLPVAENPSGPAVSLALLGLGLFAHWLTPWRLRALSPRR</sequence>
<feature type="region of interest" description="Disordered" evidence="1">
    <location>
        <begin position="1"/>
        <end position="31"/>
    </location>
</feature>
<organism evidence="3 4">
    <name type="scientific">Streptomyces thermolineatus</name>
    <dbReference type="NCBI Taxonomy" id="44033"/>
    <lineage>
        <taxon>Bacteria</taxon>
        <taxon>Bacillati</taxon>
        <taxon>Actinomycetota</taxon>
        <taxon>Actinomycetes</taxon>
        <taxon>Kitasatosporales</taxon>
        <taxon>Streptomycetaceae</taxon>
        <taxon>Streptomyces</taxon>
    </lineage>
</organism>
<keyword evidence="2" id="KW-0472">Membrane</keyword>
<accession>A0ABN3LPY6</accession>
<keyword evidence="2" id="KW-0812">Transmembrane</keyword>
<feature type="transmembrane region" description="Helical" evidence="2">
    <location>
        <begin position="37"/>
        <end position="55"/>
    </location>
</feature>
<comment type="caution">
    <text evidence="3">The sequence shown here is derived from an EMBL/GenBank/DDBJ whole genome shotgun (WGS) entry which is preliminary data.</text>
</comment>
<feature type="compositionally biased region" description="Low complexity" evidence="1">
    <location>
        <begin position="1"/>
        <end position="16"/>
    </location>
</feature>
<evidence type="ECO:0008006" key="5">
    <source>
        <dbReference type="Google" id="ProtNLM"/>
    </source>
</evidence>